<dbReference type="AlphaFoldDB" id="A0AA39U632"/>
<accession>A0AA39U632</accession>
<proteinExistence type="predicted"/>
<comment type="caution">
    <text evidence="2">The sequence shown here is derived from an EMBL/GenBank/DDBJ whole genome shotgun (WGS) entry which is preliminary data.</text>
</comment>
<sequence length="674" mass="75810">MLVPTHSCDACASLVTFVWDNDSDQNLFSLTLPDDWRSRAWIPIGRIRYGDAVEHAQNGCDLMELLTTSCPRDDPSDLLVAGTYYIEASRYKSTYGEQYPAFSSIRKIEIFFAWQSESDKEKWSRAVGAVLCALQSDPSAAEIAVRPPNMCPDSPETMQLARGWLQECVAEHKQCVTSDAAGVGPKRLLRIDEIDGELLLRVVECSDLSTVPHYAALSYCWGGQQTVVLNCENRDAWADGLPASAIPKTIHDACNVTRDLGLNHLWVDSLCIAQSDNQEKLREIAAMGAIYEHAHITISASRAASADEGFLHPRHAPEDLVIPMPYQCNNGQPASILLWFNRQPQFSDPISRRAWTYQEATLSRRLLTIGSHQTRWNCRAIPPTTARVDGWTDGNHYVMSGFVDWEAIDTSKRKKHVSARQWKSVVQHYTGRTMSDPGDRLAAISAVAKKLQGDTGGEYLAGLWQHCLPELLMWDASRCVEPPVYTAPSWSWASMLGQVYFLYSLSGPHGVEVVDFKMETPVPHDPHGPVVDGFLRLRGMVAVATLGFEWDESLRGDIPFCRPHRRKRAHGLALERRSEFVRGNLDLEPPELVEGAKITVWMLRLDGDHSSRNNRGLLLLRLADGAFCRIGIYSGLGYGKPYIPWRPMDLILSRKKEWDDIDRFEWEIRCMTVV</sequence>
<dbReference type="Pfam" id="PF06985">
    <property type="entry name" value="HET"/>
    <property type="match status" value="1"/>
</dbReference>
<gene>
    <name evidence="2" type="ORF">B0T14DRAFT_484802</name>
</gene>
<evidence type="ECO:0000313" key="2">
    <source>
        <dbReference type="EMBL" id="KAK0613188.1"/>
    </source>
</evidence>
<dbReference type="PANTHER" id="PTHR33112">
    <property type="entry name" value="DOMAIN PROTEIN, PUTATIVE-RELATED"/>
    <property type="match status" value="1"/>
</dbReference>
<keyword evidence="3" id="KW-1185">Reference proteome</keyword>
<protein>
    <submittedName>
        <fullName evidence="2">Heterokaryon incompatibility protein-domain-containing protein</fullName>
    </submittedName>
</protein>
<evidence type="ECO:0000313" key="3">
    <source>
        <dbReference type="Proteomes" id="UP001175000"/>
    </source>
</evidence>
<reference evidence="2" key="1">
    <citation type="submission" date="2023-06" db="EMBL/GenBank/DDBJ databases">
        <title>Genome-scale phylogeny and comparative genomics of the fungal order Sordariales.</title>
        <authorList>
            <consortium name="Lawrence Berkeley National Laboratory"/>
            <person name="Hensen N."/>
            <person name="Bonometti L."/>
            <person name="Westerberg I."/>
            <person name="Brannstrom I.O."/>
            <person name="Guillou S."/>
            <person name="Cros-Aarteil S."/>
            <person name="Calhoun S."/>
            <person name="Haridas S."/>
            <person name="Kuo A."/>
            <person name="Mondo S."/>
            <person name="Pangilinan J."/>
            <person name="Riley R."/>
            <person name="Labutti K."/>
            <person name="Andreopoulos B."/>
            <person name="Lipzen A."/>
            <person name="Chen C."/>
            <person name="Yanf M."/>
            <person name="Daum C."/>
            <person name="Ng V."/>
            <person name="Clum A."/>
            <person name="Steindorff A."/>
            <person name="Ohm R."/>
            <person name="Martin F."/>
            <person name="Silar P."/>
            <person name="Natvig D."/>
            <person name="Lalanne C."/>
            <person name="Gautier V."/>
            <person name="Ament-Velasquez S.L."/>
            <person name="Kruys A."/>
            <person name="Hutchinson M.I."/>
            <person name="Powell A.J."/>
            <person name="Barry K."/>
            <person name="Miller A.N."/>
            <person name="Grigoriev I.V."/>
            <person name="Debuchy R."/>
            <person name="Gladieux P."/>
            <person name="Thoren M.H."/>
            <person name="Johannesson H."/>
        </authorList>
    </citation>
    <scope>NUCLEOTIDE SEQUENCE</scope>
    <source>
        <strain evidence="2">CBS 606.72</strain>
    </source>
</reference>
<organism evidence="2 3">
    <name type="scientific">Immersiella caudata</name>
    <dbReference type="NCBI Taxonomy" id="314043"/>
    <lineage>
        <taxon>Eukaryota</taxon>
        <taxon>Fungi</taxon>
        <taxon>Dikarya</taxon>
        <taxon>Ascomycota</taxon>
        <taxon>Pezizomycotina</taxon>
        <taxon>Sordariomycetes</taxon>
        <taxon>Sordariomycetidae</taxon>
        <taxon>Sordariales</taxon>
        <taxon>Lasiosphaeriaceae</taxon>
        <taxon>Immersiella</taxon>
    </lineage>
</organism>
<feature type="domain" description="Heterokaryon incompatibility" evidence="1">
    <location>
        <begin position="214"/>
        <end position="359"/>
    </location>
</feature>
<dbReference type="PANTHER" id="PTHR33112:SF16">
    <property type="entry name" value="HETEROKARYON INCOMPATIBILITY DOMAIN-CONTAINING PROTEIN"/>
    <property type="match status" value="1"/>
</dbReference>
<name>A0AA39U632_9PEZI</name>
<dbReference type="EMBL" id="JAULSU010000006">
    <property type="protein sequence ID" value="KAK0613188.1"/>
    <property type="molecule type" value="Genomic_DNA"/>
</dbReference>
<dbReference type="Proteomes" id="UP001175000">
    <property type="component" value="Unassembled WGS sequence"/>
</dbReference>
<evidence type="ECO:0000259" key="1">
    <source>
        <dbReference type="Pfam" id="PF06985"/>
    </source>
</evidence>
<dbReference type="InterPro" id="IPR010730">
    <property type="entry name" value="HET"/>
</dbReference>